<name>A0A427YCR5_9TREE</name>
<accession>A0A427YCR5</accession>
<evidence type="ECO:0000313" key="2">
    <source>
        <dbReference type="EMBL" id="RSH88853.1"/>
    </source>
</evidence>
<evidence type="ECO:0000313" key="3">
    <source>
        <dbReference type="Proteomes" id="UP000279259"/>
    </source>
</evidence>
<feature type="compositionally biased region" description="Basic and acidic residues" evidence="1">
    <location>
        <begin position="99"/>
        <end position="108"/>
    </location>
</feature>
<organism evidence="2 3">
    <name type="scientific">Saitozyma podzolica</name>
    <dbReference type="NCBI Taxonomy" id="1890683"/>
    <lineage>
        <taxon>Eukaryota</taxon>
        <taxon>Fungi</taxon>
        <taxon>Dikarya</taxon>
        <taxon>Basidiomycota</taxon>
        <taxon>Agaricomycotina</taxon>
        <taxon>Tremellomycetes</taxon>
        <taxon>Tremellales</taxon>
        <taxon>Trimorphomycetaceae</taxon>
        <taxon>Saitozyma</taxon>
    </lineage>
</organism>
<dbReference type="Proteomes" id="UP000279259">
    <property type="component" value="Unassembled WGS sequence"/>
</dbReference>
<feature type="region of interest" description="Disordered" evidence="1">
    <location>
        <begin position="50"/>
        <end position="109"/>
    </location>
</feature>
<feature type="region of interest" description="Disordered" evidence="1">
    <location>
        <begin position="487"/>
        <end position="514"/>
    </location>
</feature>
<keyword evidence="3" id="KW-1185">Reference proteome</keyword>
<proteinExistence type="predicted"/>
<gene>
    <name evidence="2" type="ORF">EHS25_003081</name>
</gene>
<comment type="caution">
    <text evidence="2">The sequence shown here is derived from an EMBL/GenBank/DDBJ whole genome shotgun (WGS) entry which is preliminary data.</text>
</comment>
<evidence type="ECO:0000256" key="1">
    <source>
        <dbReference type="SAM" id="MobiDB-lite"/>
    </source>
</evidence>
<sequence>MAFTPSWTDRVDLFSPVPSLALGSPRPPSSAVFADTPVFALDSPASTASITSFGPRDEYPEYPLESPSLVGRRGAFSRDMATRSLSPEPTHGSTFGSPARRESEADKRRSVRISKDSLVNWARPLHPKAEASELRLFGASLQRNRRLRERISVPLESPASSCDEHIVTPAPSTPTSEVGAQLVSSPELSPLAFKLTGLGFKGVEALDALDSQVVDSPKRAKSSFRSGPSTPRTVYEVSDSLRHLSTPTTLEELQSLRAAAWELEAEARRPFRSTPATINSPVMHTPHTPHTPEASGSSSRPKRIRRKAVPVISEDLDRRVLPFSTETPVMRSIIPDIVPRVSSEGSACADDEEDDAHDDDQLDVFLSCPSSPAMCPRELGPRHGMYSNRLGTMSAIEVSTRHSSLRFAPPRAVPMPPVPETLERGDVGYASTSSLSDHLGTPTRVSSSSSHAGDAPAQALGKHGSPGGIYRSKNAFMSMLDLGLAKVPAQDGQKPAPGDEKKQRRGLAKLLKRR</sequence>
<feature type="region of interest" description="Disordered" evidence="1">
    <location>
        <begin position="274"/>
        <end position="305"/>
    </location>
</feature>
<feature type="compositionally biased region" description="Basic residues" evidence="1">
    <location>
        <begin position="503"/>
        <end position="514"/>
    </location>
</feature>
<feature type="compositionally biased region" description="Polar residues" evidence="1">
    <location>
        <begin position="83"/>
        <end position="96"/>
    </location>
</feature>
<protein>
    <submittedName>
        <fullName evidence="2">Uncharacterized protein</fullName>
    </submittedName>
</protein>
<dbReference type="EMBL" id="RSCD01000016">
    <property type="protein sequence ID" value="RSH88853.1"/>
    <property type="molecule type" value="Genomic_DNA"/>
</dbReference>
<dbReference type="AlphaFoldDB" id="A0A427YCR5"/>
<reference evidence="2 3" key="1">
    <citation type="submission" date="2018-11" db="EMBL/GenBank/DDBJ databases">
        <title>Genome sequence of Saitozyma podzolica DSM 27192.</title>
        <authorList>
            <person name="Aliyu H."/>
            <person name="Gorte O."/>
            <person name="Ochsenreither K."/>
        </authorList>
    </citation>
    <scope>NUCLEOTIDE SEQUENCE [LARGE SCALE GENOMIC DNA]</scope>
    <source>
        <strain evidence="2 3">DSM 27192</strain>
    </source>
</reference>
<dbReference type="OrthoDB" id="2564957at2759"/>
<feature type="region of interest" description="Disordered" evidence="1">
    <location>
        <begin position="428"/>
        <end position="466"/>
    </location>
</feature>